<feature type="region of interest" description="Disordered" evidence="3">
    <location>
        <begin position="320"/>
        <end position="355"/>
    </location>
</feature>
<dbReference type="SUPFAM" id="SSF55347">
    <property type="entry name" value="Glyceraldehyde-3-phosphate dehydrogenase-like, C-terminal domain"/>
    <property type="match status" value="1"/>
</dbReference>
<dbReference type="GeneID" id="25909781"/>
<evidence type="ECO:0000313" key="6">
    <source>
        <dbReference type="EMBL" id="KNC78284.1"/>
    </source>
</evidence>
<dbReference type="GO" id="GO:0016491">
    <property type="term" value="F:oxidoreductase activity"/>
    <property type="evidence" value="ECO:0007669"/>
    <property type="project" value="UniProtKB-KW"/>
</dbReference>
<dbReference type="InterPro" id="IPR036291">
    <property type="entry name" value="NAD(P)-bd_dom_sf"/>
</dbReference>
<sequence length="393" mass="44894">QLPHFHKNGFEVVAVWARTEVAAERVRQEHNIPFVSTDLDEVLMLKNVELVCVATPPFMSLEVCIKTIQTGKHVICEKPMATSAASARRMLSAAQYYPQLVSIVDHELRFVKVIAAMKAKMEEEYVGRILTIEANVCMASLVGGEYNWWCDQSLGGGALGALGSHMIDVLYYITGLKAVAVQGVLKTFVHHTSRINGYRHITADDYCNFQLKFPNDAHATILLNTHMPGKFVQDITIVGSKGRLLLRGQELWGYQKGMKKEELLHQERDKSVSLFVKGTDSMIRHLRRAFEKNLQELMHIFPTVLIATFNRIHRLNNERLNNERPNNERLNDERLNNQRLNTERPNNHHLNNERHQPLQPNAATFEDGLYTQKVSPTVDISYYDHSLNDFEVP</sequence>
<accession>A0A0L0FNI9</accession>
<keyword evidence="7" id="KW-1185">Reference proteome</keyword>
<evidence type="ECO:0000259" key="5">
    <source>
        <dbReference type="Pfam" id="PF22725"/>
    </source>
</evidence>
<name>A0A0L0FNI9_9EUKA</name>
<reference evidence="6 7" key="1">
    <citation type="submission" date="2011-02" db="EMBL/GenBank/DDBJ databases">
        <title>The Genome Sequence of Sphaeroforma arctica JP610.</title>
        <authorList>
            <consortium name="The Broad Institute Genome Sequencing Platform"/>
            <person name="Russ C."/>
            <person name="Cuomo C."/>
            <person name="Young S.K."/>
            <person name="Zeng Q."/>
            <person name="Gargeya S."/>
            <person name="Alvarado L."/>
            <person name="Berlin A."/>
            <person name="Chapman S.B."/>
            <person name="Chen Z."/>
            <person name="Freedman E."/>
            <person name="Gellesch M."/>
            <person name="Goldberg J."/>
            <person name="Griggs A."/>
            <person name="Gujja S."/>
            <person name="Heilman E."/>
            <person name="Heiman D."/>
            <person name="Howarth C."/>
            <person name="Mehta T."/>
            <person name="Neiman D."/>
            <person name="Pearson M."/>
            <person name="Roberts A."/>
            <person name="Saif S."/>
            <person name="Shea T."/>
            <person name="Shenoy N."/>
            <person name="Sisk P."/>
            <person name="Stolte C."/>
            <person name="Sykes S."/>
            <person name="White J."/>
            <person name="Yandava C."/>
            <person name="Burger G."/>
            <person name="Gray M.W."/>
            <person name="Holland P.W.H."/>
            <person name="King N."/>
            <person name="Lang F.B.F."/>
            <person name="Roger A.J."/>
            <person name="Ruiz-Trillo I."/>
            <person name="Haas B."/>
            <person name="Nusbaum C."/>
            <person name="Birren B."/>
        </authorList>
    </citation>
    <scope>NUCLEOTIDE SEQUENCE [LARGE SCALE GENOMIC DNA]</scope>
    <source>
        <strain evidence="6 7">JP610</strain>
    </source>
</reference>
<feature type="non-terminal residue" evidence="6">
    <location>
        <position position="1"/>
    </location>
</feature>
<dbReference type="Proteomes" id="UP000054560">
    <property type="component" value="Unassembled WGS sequence"/>
</dbReference>
<comment type="similarity">
    <text evidence="1">Belongs to the Gfo/Idh/MocA family.</text>
</comment>
<dbReference type="OrthoDB" id="446809at2759"/>
<keyword evidence="2" id="KW-0560">Oxidoreductase</keyword>
<feature type="domain" description="Gfo/Idh/MocA-like oxidoreductase N-terminal" evidence="4">
    <location>
        <begin position="6"/>
        <end position="100"/>
    </location>
</feature>
<protein>
    <recommendedName>
        <fullName evidence="8">Gfo/Idh/MocA-like oxidoreductase N-terminal domain-containing protein</fullName>
    </recommendedName>
</protein>
<dbReference type="Gene3D" id="3.40.50.720">
    <property type="entry name" value="NAD(P)-binding Rossmann-like Domain"/>
    <property type="match status" value="1"/>
</dbReference>
<evidence type="ECO:0000256" key="3">
    <source>
        <dbReference type="SAM" id="MobiDB-lite"/>
    </source>
</evidence>
<dbReference type="InterPro" id="IPR050463">
    <property type="entry name" value="Gfo/Idh/MocA_oxidrdct_glycsds"/>
</dbReference>
<dbReference type="PANTHER" id="PTHR43818">
    <property type="entry name" value="BCDNA.GH03377"/>
    <property type="match status" value="1"/>
</dbReference>
<dbReference type="Pfam" id="PF01408">
    <property type="entry name" value="GFO_IDH_MocA"/>
    <property type="match status" value="1"/>
</dbReference>
<dbReference type="EMBL" id="KQ242521">
    <property type="protein sequence ID" value="KNC78284.1"/>
    <property type="molecule type" value="Genomic_DNA"/>
</dbReference>
<organism evidence="6 7">
    <name type="scientific">Sphaeroforma arctica JP610</name>
    <dbReference type="NCBI Taxonomy" id="667725"/>
    <lineage>
        <taxon>Eukaryota</taxon>
        <taxon>Ichthyosporea</taxon>
        <taxon>Ichthyophonida</taxon>
        <taxon>Sphaeroforma</taxon>
    </lineage>
</organism>
<evidence type="ECO:0000259" key="4">
    <source>
        <dbReference type="Pfam" id="PF01408"/>
    </source>
</evidence>
<dbReference type="GO" id="GO:0000166">
    <property type="term" value="F:nucleotide binding"/>
    <property type="evidence" value="ECO:0007669"/>
    <property type="project" value="InterPro"/>
</dbReference>
<dbReference type="Gene3D" id="3.30.360.10">
    <property type="entry name" value="Dihydrodipicolinate Reductase, domain 2"/>
    <property type="match status" value="1"/>
</dbReference>
<dbReference type="Pfam" id="PF22725">
    <property type="entry name" value="GFO_IDH_MocA_C3"/>
    <property type="match status" value="1"/>
</dbReference>
<evidence type="ECO:0008006" key="8">
    <source>
        <dbReference type="Google" id="ProtNLM"/>
    </source>
</evidence>
<evidence type="ECO:0000256" key="2">
    <source>
        <dbReference type="ARBA" id="ARBA00023002"/>
    </source>
</evidence>
<dbReference type="STRING" id="667725.A0A0L0FNI9"/>
<feature type="domain" description="GFO/IDH/MocA-like oxidoreductase" evidence="5">
    <location>
        <begin position="115"/>
        <end position="244"/>
    </location>
</feature>
<gene>
    <name evidence="6" type="ORF">SARC_09277</name>
</gene>
<dbReference type="InterPro" id="IPR055170">
    <property type="entry name" value="GFO_IDH_MocA-like_dom"/>
</dbReference>
<dbReference type="PANTHER" id="PTHR43818:SF11">
    <property type="entry name" value="BCDNA.GH03377"/>
    <property type="match status" value="1"/>
</dbReference>
<dbReference type="eggNOG" id="KOG2742">
    <property type="taxonomic scope" value="Eukaryota"/>
</dbReference>
<dbReference type="RefSeq" id="XP_014152186.1">
    <property type="nucleotide sequence ID" value="XM_014296711.1"/>
</dbReference>
<evidence type="ECO:0000313" key="7">
    <source>
        <dbReference type="Proteomes" id="UP000054560"/>
    </source>
</evidence>
<proteinExistence type="inferred from homology"/>
<dbReference type="SUPFAM" id="SSF51735">
    <property type="entry name" value="NAD(P)-binding Rossmann-fold domains"/>
    <property type="match status" value="1"/>
</dbReference>
<evidence type="ECO:0000256" key="1">
    <source>
        <dbReference type="ARBA" id="ARBA00010928"/>
    </source>
</evidence>
<dbReference type="InterPro" id="IPR000683">
    <property type="entry name" value="Gfo/Idh/MocA-like_OxRdtase_N"/>
</dbReference>
<dbReference type="AlphaFoldDB" id="A0A0L0FNI9"/>